<dbReference type="Proteomes" id="UP000027120">
    <property type="component" value="Unassembled WGS sequence"/>
</dbReference>
<organism evidence="1 2">
    <name type="scientific">Citrus sinensis</name>
    <name type="common">Sweet orange</name>
    <name type="synonym">Citrus aurantium var. sinensis</name>
    <dbReference type="NCBI Taxonomy" id="2711"/>
    <lineage>
        <taxon>Eukaryota</taxon>
        <taxon>Viridiplantae</taxon>
        <taxon>Streptophyta</taxon>
        <taxon>Embryophyta</taxon>
        <taxon>Tracheophyta</taxon>
        <taxon>Spermatophyta</taxon>
        <taxon>Magnoliopsida</taxon>
        <taxon>eudicotyledons</taxon>
        <taxon>Gunneridae</taxon>
        <taxon>Pentapetalae</taxon>
        <taxon>rosids</taxon>
        <taxon>malvids</taxon>
        <taxon>Sapindales</taxon>
        <taxon>Rutaceae</taxon>
        <taxon>Aurantioideae</taxon>
        <taxon>Citrus</taxon>
    </lineage>
</organism>
<name>A0A067FTJ2_CITSI</name>
<sequence length="36" mass="3956">GTYSLKMKMYDATKKQVLTCITFDFSIGFASSVADS</sequence>
<proteinExistence type="predicted"/>
<dbReference type="EMBL" id="KK784890">
    <property type="protein sequence ID" value="KDO70653.1"/>
    <property type="molecule type" value="Genomic_DNA"/>
</dbReference>
<protein>
    <recommendedName>
        <fullName evidence="3">MD-2-related lipid-recognition domain-containing protein</fullName>
    </recommendedName>
</protein>
<feature type="non-terminal residue" evidence="1">
    <location>
        <position position="1"/>
    </location>
</feature>
<gene>
    <name evidence="1" type="ORF">CISIN_1g0317441mg</name>
</gene>
<dbReference type="AlphaFoldDB" id="A0A067FTJ2"/>
<evidence type="ECO:0000313" key="2">
    <source>
        <dbReference type="Proteomes" id="UP000027120"/>
    </source>
</evidence>
<evidence type="ECO:0008006" key="3">
    <source>
        <dbReference type="Google" id="ProtNLM"/>
    </source>
</evidence>
<keyword evidence="2" id="KW-1185">Reference proteome</keyword>
<reference evidence="1 2" key="1">
    <citation type="submission" date="2014-04" db="EMBL/GenBank/DDBJ databases">
        <authorList>
            <consortium name="International Citrus Genome Consortium"/>
            <person name="Gmitter F."/>
            <person name="Chen C."/>
            <person name="Farmerie W."/>
            <person name="Harkins T."/>
            <person name="Desany B."/>
            <person name="Mohiuddin M."/>
            <person name="Kodira C."/>
            <person name="Borodovsky M."/>
            <person name="Lomsadze A."/>
            <person name="Burns P."/>
            <person name="Jenkins J."/>
            <person name="Prochnik S."/>
            <person name="Shu S."/>
            <person name="Chapman J."/>
            <person name="Pitluck S."/>
            <person name="Schmutz J."/>
            <person name="Rokhsar D."/>
        </authorList>
    </citation>
    <scope>NUCLEOTIDE SEQUENCE</scope>
</reference>
<evidence type="ECO:0000313" key="1">
    <source>
        <dbReference type="EMBL" id="KDO70653.1"/>
    </source>
</evidence>
<accession>A0A067FTJ2</accession>